<dbReference type="AlphaFoldDB" id="A0A7S0FYP1"/>
<organism evidence="1">
    <name type="scientific">Pyrodinium bahamense</name>
    <dbReference type="NCBI Taxonomy" id="73915"/>
    <lineage>
        <taxon>Eukaryota</taxon>
        <taxon>Sar</taxon>
        <taxon>Alveolata</taxon>
        <taxon>Dinophyceae</taxon>
        <taxon>Gonyaulacales</taxon>
        <taxon>Pyrocystaceae</taxon>
        <taxon>Pyrodinium</taxon>
    </lineage>
</organism>
<proteinExistence type="predicted"/>
<sequence>MADFAVVRMALHMPPLTEVKCGILRISNCGGGACMQHPLLGVQGILIRSLRAEPELVCQLRGSCQVGVRALAQGLELSGRRAARGQRTSLSLARRCALLARELHAPCGGRYASIRCLRMQAQR</sequence>
<dbReference type="EMBL" id="HBEG01049026">
    <property type="protein sequence ID" value="CAD8386195.1"/>
    <property type="molecule type" value="Transcribed_RNA"/>
</dbReference>
<gene>
    <name evidence="1" type="ORF">PBAH0796_LOCUS29883</name>
</gene>
<evidence type="ECO:0000313" key="1">
    <source>
        <dbReference type="EMBL" id="CAD8386195.1"/>
    </source>
</evidence>
<protein>
    <submittedName>
        <fullName evidence="1">Uncharacterized protein</fullName>
    </submittedName>
</protein>
<accession>A0A7S0FYP1</accession>
<reference evidence="1" key="1">
    <citation type="submission" date="2021-01" db="EMBL/GenBank/DDBJ databases">
        <authorList>
            <person name="Corre E."/>
            <person name="Pelletier E."/>
            <person name="Niang G."/>
            <person name="Scheremetjew M."/>
            <person name="Finn R."/>
            <person name="Kale V."/>
            <person name="Holt S."/>
            <person name="Cochrane G."/>
            <person name="Meng A."/>
            <person name="Brown T."/>
            <person name="Cohen L."/>
        </authorList>
    </citation>
    <scope>NUCLEOTIDE SEQUENCE</scope>
    <source>
        <strain evidence="1">Pbaha01</strain>
    </source>
</reference>
<name>A0A7S0FYP1_9DINO</name>